<dbReference type="EMBL" id="MRUL01000004">
    <property type="protein sequence ID" value="OON40563.1"/>
    <property type="molecule type" value="Genomic_DNA"/>
</dbReference>
<keyword evidence="2" id="KW-0540">Nuclease</keyword>
<evidence type="ECO:0000259" key="1">
    <source>
        <dbReference type="Pfam" id="PF13391"/>
    </source>
</evidence>
<evidence type="ECO:0000313" key="3">
    <source>
        <dbReference type="Proteomes" id="UP000190667"/>
    </source>
</evidence>
<dbReference type="STRING" id="1926881.BTJ39_09175"/>
<dbReference type="AlphaFoldDB" id="A0A1S8YPI4"/>
<dbReference type="OrthoDB" id="529575at2"/>
<feature type="domain" description="HNH nuclease" evidence="1">
    <location>
        <begin position="216"/>
        <end position="274"/>
    </location>
</feature>
<keyword evidence="2" id="KW-0378">Hydrolase</keyword>
<evidence type="ECO:0000313" key="2">
    <source>
        <dbReference type="EMBL" id="OON40563.1"/>
    </source>
</evidence>
<protein>
    <submittedName>
        <fullName evidence="2">HNH endonuclease</fullName>
    </submittedName>
</protein>
<reference evidence="2 3" key="1">
    <citation type="submission" date="2016-12" db="EMBL/GenBank/DDBJ databases">
        <title>Izhakiella australiana sp. nov. of genus Izhakiella isolated from Australian desert.</title>
        <authorList>
            <person name="Ji M."/>
        </authorList>
    </citation>
    <scope>NUCLEOTIDE SEQUENCE [LARGE SCALE GENOMIC DNA]</scope>
    <source>
        <strain evidence="2 3">D4N98</strain>
    </source>
</reference>
<gene>
    <name evidence="2" type="ORF">BTJ39_09175</name>
</gene>
<accession>A0A1S8YPI4</accession>
<keyword evidence="3" id="KW-1185">Reference proteome</keyword>
<dbReference type="RefSeq" id="WP_078002376.1">
    <property type="nucleotide sequence ID" value="NZ_MRUL01000004.1"/>
</dbReference>
<proteinExistence type="predicted"/>
<sequence>MRFNFDLIPGEWLSFDEIAQRYAWKFPADKELTARGLLSPSTTSKSLIIRAVFARQQVNAPQSDLLFICGDNERKNYLQRFEHYLANQQPFYYFHRDAALENQNLWQVIGEVKVCAMLDPASPMAQNLMNSRGYTLSLMRSDPHDEFWQLFDPQSQPCFEHALALQFIVVLSGDGLVQNGGVYPGTQVGLRVKKRLWARAGNADFQLAVKARYGACVITGTLLTGEHSWPWVEACHIDVSENEQGVIADNSVDNGLFLRSDLQRLFSSHRLSIDGETGQVRLRQALQEDQILLPFYQSLDGQVCALWSQVPAATRARLNRK</sequence>
<name>A0A1S8YPI4_9GAMM</name>
<comment type="caution">
    <text evidence="2">The sequence shown here is derived from an EMBL/GenBank/DDBJ whole genome shotgun (WGS) entry which is preliminary data.</text>
</comment>
<dbReference type="InterPro" id="IPR003615">
    <property type="entry name" value="HNH_nuc"/>
</dbReference>
<keyword evidence="2" id="KW-0255">Endonuclease</keyword>
<organism evidence="2 3">
    <name type="scientific">Izhakiella australiensis</name>
    <dbReference type="NCBI Taxonomy" id="1926881"/>
    <lineage>
        <taxon>Bacteria</taxon>
        <taxon>Pseudomonadati</taxon>
        <taxon>Pseudomonadota</taxon>
        <taxon>Gammaproteobacteria</taxon>
        <taxon>Enterobacterales</taxon>
        <taxon>Erwiniaceae</taxon>
        <taxon>Izhakiella</taxon>
    </lineage>
</organism>
<dbReference type="GO" id="GO:0004519">
    <property type="term" value="F:endonuclease activity"/>
    <property type="evidence" value="ECO:0007669"/>
    <property type="project" value="UniProtKB-KW"/>
</dbReference>
<dbReference type="Pfam" id="PF13391">
    <property type="entry name" value="HNH_2"/>
    <property type="match status" value="1"/>
</dbReference>
<dbReference type="Proteomes" id="UP000190667">
    <property type="component" value="Unassembled WGS sequence"/>
</dbReference>